<dbReference type="CDD" id="cd00009">
    <property type="entry name" value="AAA"/>
    <property type="match status" value="1"/>
</dbReference>
<dbReference type="InterPro" id="IPR001270">
    <property type="entry name" value="ClpA/B"/>
</dbReference>
<dbReference type="Gene3D" id="4.10.860.10">
    <property type="entry name" value="UVR domain"/>
    <property type="match status" value="1"/>
</dbReference>
<evidence type="ECO:0000259" key="8">
    <source>
        <dbReference type="PROSITE" id="PS50151"/>
    </source>
</evidence>
<feature type="domain" description="UVR" evidence="8">
    <location>
        <begin position="422"/>
        <end position="457"/>
    </location>
</feature>
<keyword evidence="10" id="KW-0378">Hydrolase</keyword>
<dbReference type="PRINTS" id="PR00300">
    <property type="entry name" value="CLPPROTEASEA"/>
</dbReference>
<dbReference type="OrthoDB" id="9803641at2"/>
<dbReference type="PROSITE" id="PS50151">
    <property type="entry name" value="UVR"/>
    <property type="match status" value="1"/>
</dbReference>
<dbReference type="AlphaFoldDB" id="A0A1M5YUY5"/>
<evidence type="ECO:0000256" key="4">
    <source>
        <dbReference type="ARBA" id="ARBA00023186"/>
    </source>
</evidence>
<evidence type="ECO:0000313" key="10">
    <source>
        <dbReference type="EMBL" id="SHI15887.1"/>
    </source>
</evidence>
<dbReference type="InterPro" id="IPR019489">
    <property type="entry name" value="Clp_ATPase_C"/>
</dbReference>
<dbReference type="Pfam" id="PF17871">
    <property type="entry name" value="AAA_lid_9"/>
    <property type="match status" value="1"/>
</dbReference>
<dbReference type="InterPro" id="IPR001943">
    <property type="entry name" value="UVR_dom"/>
</dbReference>
<evidence type="ECO:0000256" key="7">
    <source>
        <dbReference type="SAM" id="Coils"/>
    </source>
</evidence>
<feature type="domain" description="Clp R" evidence="9">
    <location>
        <begin position="3"/>
        <end position="146"/>
    </location>
</feature>
<dbReference type="PROSITE" id="PS00870">
    <property type="entry name" value="CLPAB_1"/>
    <property type="match status" value="1"/>
</dbReference>
<dbReference type="InterPro" id="IPR036628">
    <property type="entry name" value="Clp_N_dom_sf"/>
</dbReference>
<evidence type="ECO:0000256" key="2">
    <source>
        <dbReference type="ARBA" id="ARBA00022741"/>
    </source>
</evidence>
<dbReference type="Pfam" id="PF02861">
    <property type="entry name" value="Clp_N"/>
    <property type="match status" value="1"/>
</dbReference>
<dbReference type="GO" id="GO:0006508">
    <property type="term" value="P:proteolysis"/>
    <property type="evidence" value="ECO:0007669"/>
    <property type="project" value="UniProtKB-KW"/>
</dbReference>
<dbReference type="InterPro" id="IPR027417">
    <property type="entry name" value="P-loop_NTPase"/>
</dbReference>
<dbReference type="SMART" id="SM01086">
    <property type="entry name" value="ClpB_D2-small"/>
    <property type="match status" value="1"/>
</dbReference>
<dbReference type="EMBL" id="FQXV01000011">
    <property type="protein sequence ID" value="SHI15887.1"/>
    <property type="molecule type" value="Genomic_DNA"/>
</dbReference>
<dbReference type="Pfam" id="PF00004">
    <property type="entry name" value="AAA"/>
    <property type="match status" value="1"/>
</dbReference>
<keyword evidence="10" id="KW-0645">Protease</keyword>
<gene>
    <name evidence="10" type="ORF">SAMN02745823_02866</name>
</gene>
<dbReference type="PANTHER" id="PTHR11638:SF18">
    <property type="entry name" value="HEAT SHOCK PROTEIN 104"/>
    <property type="match status" value="1"/>
</dbReference>
<keyword evidence="1 5" id="KW-0677">Repeat</keyword>
<evidence type="ECO:0000256" key="5">
    <source>
        <dbReference type="PROSITE-ProRule" id="PRU01251"/>
    </source>
</evidence>
<dbReference type="Gene3D" id="1.10.1780.10">
    <property type="entry name" value="Clp, N-terminal domain"/>
    <property type="match status" value="1"/>
</dbReference>
<keyword evidence="4 6" id="KW-0143">Chaperone</keyword>
<organism evidence="10 11">
    <name type="scientific">Sporobacter termitidis DSM 10068</name>
    <dbReference type="NCBI Taxonomy" id="1123282"/>
    <lineage>
        <taxon>Bacteria</taxon>
        <taxon>Bacillati</taxon>
        <taxon>Bacillota</taxon>
        <taxon>Clostridia</taxon>
        <taxon>Eubacteriales</taxon>
        <taxon>Oscillospiraceae</taxon>
        <taxon>Sporobacter</taxon>
    </lineage>
</organism>
<dbReference type="Gene3D" id="1.10.8.60">
    <property type="match status" value="2"/>
</dbReference>
<evidence type="ECO:0000259" key="9">
    <source>
        <dbReference type="PROSITE" id="PS51903"/>
    </source>
</evidence>
<dbReference type="InterPro" id="IPR003593">
    <property type="entry name" value="AAA+_ATPase"/>
</dbReference>
<comment type="similarity">
    <text evidence="6">Belongs to the ClpA/ClpB family.</text>
</comment>
<dbReference type="RefSeq" id="WP_073080333.1">
    <property type="nucleotide sequence ID" value="NZ_FQXV01000011.1"/>
</dbReference>
<dbReference type="SUPFAM" id="SSF52540">
    <property type="entry name" value="P-loop containing nucleoside triphosphate hydrolases"/>
    <property type="match status" value="2"/>
</dbReference>
<dbReference type="STRING" id="1123282.SAMN02745823_02866"/>
<dbReference type="GO" id="GO:0008233">
    <property type="term" value="F:peptidase activity"/>
    <property type="evidence" value="ECO:0007669"/>
    <property type="project" value="UniProtKB-KW"/>
</dbReference>
<proteinExistence type="inferred from homology"/>
<dbReference type="Pfam" id="PF10431">
    <property type="entry name" value="ClpB_D2-small"/>
    <property type="match status" value="1"/>
</dbReference>
<keyword evidence="3 6" id="KW-0067">ATP-binding</keyword>
<evidence type="ECO:0000313" key="11">
    <source>
        <dbReference type="Proteomes" id="UP000183995"/>
    </source>
</evidence>
<dbReference type="GO" id="GO:0005524">
    <property type="term" value="F:ATP binding"/>
    <property type="evidence" value="ECO:0007669"/>
    <property type="project" value="UniProtKB-KW"/>
</dbReference>
<dbReference type="PROSITE" id="PS51903">
    <property type="entry name" value="CLP_R"/>
    <property type="match status" value="1"/>
</dbReference>
<dbReference type="Gene3D" id="3.40.50.300">
    <property type="entry name" value="P-loop containing nucleotide triphosphate hydrolases"/>
    <property type="match status" value="2"/>
</dbReference>
<sequence>MRFEDRFTERAKNVLDLAQAAAAELGHGYVGSEHILLGLSREGGGVAAKVLRESGLESRLILDLIEKNIGRGGSGEIPPQGLTPRAKRIIELAVAEANRLGHNYIGTEHLLMGILREYDSVAAKLILTTGVDLNRMYTEILNIFGSSEYKPRQTAAVGKTKRTETKTLDQFSRDLTDMARSGALDPVIGRENEIQRVIQILSRRTKNNPVLIGEPGVGKTAIAEGLAQRVLAGDVPEMLKDKRVVSLDLTGMVAGTKYRGDFEERIKAAIDEVIKAGDVVLFIDELHTIIGAGAAEGAIDAANIIKPALGRGEIQVIGATTLNEYRKHVEKDAALERRFQPVTVNEPTPEESVLILKGLRDKYEAHHKLKITDEAIEAAVQMSSRYINDRYLPDKAIDLIDEASSRVRMENLKLPPDLKELEAKKETLATEKEAAVKSQDFERAAAIRDKERQLDEEIEKARKNWESIRSGARGSVGPEDIAAVVSGWTGIPVTSITQDESERLLKMESVLHERVVGQEEAVSAVAKALRRGRVGLKDPKRPIGSFLFLGPTGVGKTELCKALAEAMFGDENAMLRVDMSEYMEKHTVSKLIGSPPGYVGYDEGGQLTEKVRRRPYSVLLFDEIEKAHEDVFNIMLQIMEDGILTDSQGRRVDFKNTIIVMTSNVGARNITDKQKRLGFAMIGQDEEASKFENIKSAVLEELKRTFKPEFLNRVDETIVFHQLSRENIREISAKMLETVKARVRTMGIDMAADDKAIDLLSEKGFDPIYGARPLRRAIQNAVEDGVAEKILEGSIKAGDTVTVTAADGKIELITDSDKKVPAAAGV</sequence>
<keyword evidence="2 6" id="KW-0547">Nucleotide-binding</keyword>
<dbReference type="CDD" id="cd19499">
    <property type="entry name" value="RecA-like_ClpB_Hsp104-like"/>
    <property type="match status" value="1"/>
</dbReference>
<accession>A0A1M5YUY5</accession>
<dbReference type="InterPro" id="IPR004176">
    <property type="entry name" value="Clp_R_N"/>
</dbReference>
<dbReference type="InterPro" id="IPR028299">
    <property type="entry name" value="ClpA/B_CS2"/>
</dbReference>
<keyword evidence="7" id="KW-0175">Coiled coil</keyword>
<dbReference type="GO" id="GO:0034605">
    <property type="term" value="P:cellular response to heat"/>
    <property type="evidence" value="ECO:0007669"/>
    <property type="project" value="TreeGrafter"/>
</dbReference>
<dbReference type="PROSITE" id="PS00871">
    <property type="entry name" value="CLPAB_2"/>
    <property type="match status" value="1"/>
</dbReference>
<dbReference type="PANTHER" id="PTHR11638">
    <property type="entry name" value="ATP-DEPENDENT CLP PROTEASE"/>
    <property type="match status" value="1"/>
</dbReference>
<name>A0A1M5YUY5_9FIRM</name>
<dbReference type="InterPro" id="IPR041546">
    <property type="entry name" value="ClpA/ClpB_AAA_lid"/>
</dbReference>
<dbReference type="GO" id="GO:0005737">
    <property type="term" value="C:cytoplasm"/>
    <property type="evidence" value="ECO:0007669"/>
    <property type="project" value="TreeGrafter"/>
</dbReference>
<dbReference type="FunFam" id="3.40.50.300:FF:000025">
    <property type="entry name" value="ATP-dependent Clp protease subunit"/>
    <property type="match status" value="1"/>
</dbReference>
<evidence type="ECO:0000256" key="6">
    <source>
        <dbReference type="RuleBase" id="RU004432"/>
    </source>
</evidence>
<dbReference type="Proteomes" id="UP000183995">
    <property type="component" value="Unassembled WGS sequence"/>
</dbReference>
<dbReference type="GO" id="GO:0016887">
    <property type="term" value="F:ATP hydrolysis activity"/>
    <property type="evidence" value="ECO:0007669"/>
    <property type="project" value="InterPro"/>
</dbReference>
<dbReference type="InterPro" id="IPR003959">
    <property type="entry name" value="ATPase_AAA_core"/>
</dbReference>
<evidence type="ECO:0000256" key="1">
    <source>
        <dbReference type="ARBA" id="ARBA00022737"/>
    </source>
</evidence>
<feature type="coiled-coil region" evidence="7">
    <location>
        <begin position="418"/>
        <end position="464"/>
    </location>
</feature>
<protein>
    <submittedName>
        <fullName evidence="10">ATP-dependent Clp protease ATP-binding subunit ClpC</fullName>
    </submittedName>
</protein>
<reference evidence="10 11" key="1">
    <citation type="submission" date="2016-11" db="EMBL/GenBank/DDBJ databases">
        <authorList>
            <person name="Jaros S."/>
            <person name="Januszkiewicz K."/>
            <person name="Wedrychowicz H."/>
        </authorList>
    </citation>
    <scope>NUCLEOTIDE SEQUENCE [LARGE SCALE GENOMIC DNA]</scope>
    <source>
        <strain evidence="10 11">DSM 10068</strain>
    </source>
</reference>
<keyword evidence="11" id="KW-1185">Reference proteome</keyword>
<dbReference type="InterPro" id="IPR050130">
    <property type="entry name" value="ClpA_ClpB"/>
</dbReference>
<dbReference type="SUPFAM" id="SSF81923">
    <property type="entry name" value="Double Clp-N motif"/>
    <property type="match status" value="1"/>
</dbReference>
<evidence type="ECO:0000256" key="3">
    <source>
        <dbReference type="ARBA" id="ARBA00022840"/>
    </source>
</evidence>
<dbReference type="SMART" id="SM00382">
    <property type="entry name" value="AAA"/>
    <property type="match status" value="2"/>
</dbReference>
<dbReference type="FunFam" id="3.40.50.300:FF:000010">
    <property type="entry name" value="Chaperone clpB 1, putative"/>
    <property type="match status" value="1"/>
</dbReference>
<dbReference type="Pfam" id="PF07724">
    <property type="entry name" value="AAA_2"/>
    <property type="match status" value="1"/>
</dbReference>
<dbReference type="InterPro" id="IPR018368">
    <property type="entry name" value="ClpA/B_CS1"/>
</dbReference>